<dbReference type="Proteomes" id="UP000004995">
    <property type="component" value="Unassembled WGS sequence"/>
</dbReference>
<name>K3YKQ3_SETIT</name>
<reference evidence="1" key="2">
    <citation type="submission" date="2018-08" db="UniProtKB">
        <authorList>
            <consortium name="EnsemblPlants"/>
        </authorList>
    </citation>
    <scope>IDENTIFICATION</scope>
    <source>
        <strain evidence="1">Yugu1</strain>
    </source>
</reference>
<evidence type="ECO:0000313" key="2">
    <source>
        <dbReference type="Proteomes" id="UP000004995"/>
    </source>
</evidence>
<reference evidence="2" key="1">
    <citation type="journal article" date="2012" name="Nat. Biotechnol.">
        <title>Reference genome sequence of the model plant Setaria.</title>
        <authorList>
            <person name="Bennetzen J.L."/>
            <person name="Schmutz J."/>
            <person name="Wang H."/>
            <person name="Percifield R."/>
            <person name="Hawkins J."/>
            <person name="Pontaroli A.C."/>
            <person name="Estep M."/>
            <person name="Feng L."/>
            <person name="Vaughn J.N."/>
            <person name="Grimwood J."/>
            <person name="Jenkins J."/>
            <person name="Barry K."/>
            <person name="Lindquist E."/>
            <person name="Hellsten U."/>
            <person name="Deshpande S."/>
            <person name="Wang X."/>
            <person name="Wu X."/>
            <person name="Mitros T."/>
            <person name="Triplett J."/>
            <person name="Yang X."/>
            <person name="Ye C.Y."/>
            <person name="Mauro-Herrera M."/>
            <person name="Wang L."/>
            <person name="Li P."/>
            <person name="Sharma M."/>
            <person name="Sharma R."/>
            <person name="Ronald P.C."/>
            <person name="Panaud O."/>
            <person name="Kellogg E.A."/>
            <person name="Brutnell T.P."/>
            <person name="Doust A.N."/>
            <person name="Tuskan G.A."/>
            <person name="Rokhsar D."/>
            <person name="Devos K.M."/>
        </authorList>
    </citation>
    <scope>NUCLEOTIDE SEQUENCE [LARGE SCALE GENOMIC DNA]</scope>
    <source>
        <strain evidence="2">cv. Yugu1</strain>
    </source>
</reference>
<organism evidence="1 2">
    <name type="scientific">Setaria italica</name>
    <name type="common">Foxtail millet</name>
    <name type="synonym">Panicum italicum</name>
    <dbReference type="NCBI Taxonomy" id="4555"/>
    <lineage>
        <taxon>Eukaryota</taxon>
        <taxon>Viridiplantae</taxon>
        <taxon>Streptophyta</taxon>
        <taxon>Embryophyta</taxon>
        <taxon>Tracheophyta</taxon>
        <taxon>Spermatophyta</taxon>
        <taxon>Magnoliopsida</taxon>
        <taxon>Liliopsida</taxon>
        <taxon>Poales</taxon>
        <taxon>Poaceae</taxon>
        <taxon>PACMAD clade</taxon>
        <taxon>Panicoideae</taxon>
        <taxon>Panicodae</taxon>
        <taxon>Paniceae</taxon>
        <taxon>Cenchrinae</taxon>
        <taxon>Setaria</taxon>
    </lineage>
</organism>
<dbReference type="Gramene" id="KQL02656">
    <property type="protein sequence ID" value="KQL02656"/>
    <property type="gene ID" value="SETIT_014822mg"/>
</dbReference>
<accession>K3YKQ3</accession>
<dbReference type="HOGENOM" id="CLU_2982705_0_0_1"/>
<dbReference type="EMBL" id="AGNK02003994">
    <property type="status" value="NOT_ANNOTATED_CDS"/>
    <property type="molecule type" value="Genomic_DNA"/>
</dbReference>
<dbReference type="EnsemblPlants" id="KQL02656">
    <property type="protein sequence ID" value="KQL02656"/>
    <property type="gene ID" value="SETIT_014822mg"/>
</dbReference>
<proteinExistence type="predicted"/>
<dbReference type="InParanoid" id="K3YKQ3"/>
<keyword evidence="2" id="KW-1185">Reference proteome</keyword>
<dbReference type="AlphaFoldDB" id="K3YKQ3"/>
<protein>
    <submittedName>
        <fullName evidence="1">Uncharacterized protein</fullName>
    </submittedName>
</protein>
<evidence type="ECO:0000313" key="1">
    <source>
        <dbReference type="EnsemblPlants" id="KQL02656"/>
    </source>
</evidence>
<sequence length="58" mass="6678">MIVALLQTYKPCSGNYIFWELKTEYPFIQVAVTSSRSCHSVQCACFLSVARKRRKCSK</sequence>